<evidence type="ECO:0000313" key="2">
    <source>
        <dbReference type="Proteomes" id="UP000228930"/>
    </source>
</evidence>
<protein>
    <submittedName>
        <fullName evidence="1">Uncharacterized protein</fullName>
    </submittedName>
</protein>
<reference evidence="1 2" key="1">
    <citation type="submission" date="2015-06" db="EMBL/GenBank/DDBJ databases">
        <title>Comparative genome analysis of nirS-carrying Bradyrhizobium sp. strains.</title>
        <authorList>
            <person name="Ishii S."/>
            <person name="Jang J."/>
            <person name="Nishizawa T."/>
            <person name="Senoo K."/>
        </authorList>
    </citation>
    <scope>NUCLEOTIDE SEQUENCE [LARGE SCALE GENOMIC DNA]</scope>
    <source>
        <strain evidence="1 2">TSA1</strain>
    </source>
</reference>
<organism evidence="1 2">
    <name type="scientific">Bradyrhizobium nitroreducens</name>
    <dbReference type="NCBI Taxonomy" id="709803"/>
    <lineage>
        <taxon>Bacteria</taxon>
        <taxon>Pseudomonadati</taxon>
        <taxon>Pseudomonadota</taxon>
        <taxon>Alphaproteobacteria</taxon>
        <taxon>Hyphomicrobiales</taxon>
        <taxon>Nitrobacteraceae</taxon>
        <taxon>Bradyrhizobium</taxon>
    </lineage>
</organism>
<proteinExistence type="predicted"/>
<dbReference type="EMBL" id="LFJC01000003">
    <property type="protein sequence ID" value="PIT04993.1"/>
    <property type="molecule type" value="Genomic_DNA"/>
</dbReference>
<comment type="caution">
    <text evidence="1">The sequence shown here is derived from an EMBL/GenBank/DDBJ whole genome shotgun (WGS) entry which is preliminary data.</text>
</comment>
<keyword evidence="2" id="KW-1185">Reference proteome</keyword>
<dbReference type="RefSeq" id="WP_100180103.1">
    <property type="nucleotide sequence ID" value="NZ_LFJC01000003.1"/>
</dbReference>
<dbReference type="AlphaFoldDB" id="A0A2M6UK48"/>
<gene>
    <name evidence="1" type="ORF">TSA1_32835</name>
</gene>
<name>A0A2M6UK48_9BRAD</name>
<dbReference type="Proteomes" id="UP000228930">
    <property type="component" value="Unassembled WGS sequence"/>
</dbReference>
<sequence>MDTLHAQSGDQANVTRAFRTATLPHFRASIQQPRHIPAEANPHHDGSDDHALWAAGHEKIAGTIEAGESEGR</sequence>
<evidence type="ECO:0000313" key="1">
    <source>
        <dbReference type="EMBL" id="PIT04993.1"/>
    </source>
</evidence>
<accession>A0A2M6UK48</accession>